<name>A0A4Y2RYZ5_ARAVE</name>
<evidence type="ECO:0000313" key="1">
    <source>
        <dbReference type="EMBL" id="GBN80961.1"/>
    </source>
</evidence>
<organism evidence="1 2">
    <name type="scientific">Araneus ventricosus</name>
    <name type="common">Orbweaver spider</name>
    <name type="synonym">Epeira ventricosa</name>
    <dbReference type="NCBI Taxonomy" id="182803"/>
    <lineage>
        <taxon>Eukaryota</taxon>
        <taxon>Metazoa</taxon>
        <taxon>Ecdysozoa</taxon>
        <taxon>Arthropoda</taxon>
        <taxon>Chelicerata</taxon>
        <taxon>Arachnida</taxon>
        <taxon>Araneae</taxon>
        <taxon>Araneomorphae</taxon>
        <taxon>Entelegynae</taxon>
        <taxon>Araneoidea</taxon>
        <taxon>Araneidae</taxon>
        <taxon>Araneus</taxon>
    </lineage>
</organism>
<dbReference type="AlphaFoldDB" id="A0A4Y2RYZ5"/>
<comment type="caution">
    <text evidence="1">The sequence shown here is derived from an EMBL/GenBank/DDBJ whole genome shotgun (WGS) entry which is preliminary data.</text>
</comment>
<protein>
    <submittedName>
        <fullName evidence="1">Uncharacterized protein</fullName>
    </submittedName>
</protein>
<dbReference type="EMBL" id="BGPR01019102">
    <property type="protein sequence ID" value="GBN80961.1"/>
    <property type="molecule type" value="Genomic_DNA"/>
</dbReference>
<proteinExistence type="predicted"/>
<reference evidence="1 2" key="1">
    <citation type="journal article" date="2019" name="Sci. Rep.">
        <title>Orb-weaving spider Araneus ventricosus genome elucidates the spidroin gene catalogue.</title>
        <authorList>
            <person name="Kono N."/>
            <person name="Nakamura H."/>
            <person name="Ohtoshi R."/>
            <person name="Moran D.A.P."/>
            <person name="Shinohara A."/>
            <person name="Yoshida Y."/>
            <person name="Fujiwara M."/>
            <person name="Mori M."/>
            <person name="Tomita M."/>
            <person name="Arakawa K."/>
        </authorList>
    </citation>
    <scope>NUCLEOTIDE SEQUENCE [LARGE SCALE GENOMIC DNA]</scope>
</reference>
<dbReference type="Proteomes" id="UP000499080">
    <property type="component" value="Unassembled WGS sequence"/>
</dbReference>
<sequence length="77" mass="8815">MGPFEIVVDWNLGAARALDEIGFGLCNDDDTHGIGSDTNKERLFENPQFETKDELVRHSAQMLFNFRLILLENVRFS</sequence>
<keyword evidence="2" id="KW-1185">Reference proteome</keyword>
<evidence type="ECO:0000313" key="2">
    <source>
        <dbReference type="Proteomes" id="UP000499080"/>
    </source>
</evidence>
<accession>A0A4Y2RYZ5</accession>
<gene>
    <name evidence="1" type="ORF">AVEN_26936_1</name>
</gene>